<reference evidence="4" key="1">
    <citation type="journal article" date="2019" name="Int. J. Syst. Evol. Microbiol.">
        <title>The Global Catalogue of Microorganisms (GCM) 10K type strain sequencing project: providing services to taxonomists for standard genome sequencing and annotation.</title>
        <authorList>
            <consortium name="The Broad Institute Genomics Platform"/>
            <consortium name="The Broad Institute Genome Sequencing Center for Infectious Disease"/>
            <person name="Wu L."/>
            <person name="Ma J."/>
        </authorList>
    </citation>
    <scope>NUCLEOTIDE SEQUENCE [LARGE SCALE GENOMIC DNA]</scope>
    <source>
        <strain evidence="4">CGMCC 4.7289</strain>
    </source>
</reference>
<gene>
    <name evidence="3" type="ORF">ACFOZ4_33380</name>
</gene>
<organism evidence="3 4">
    <name type="scientific">Hamadaea flava</name>
    <dbReference type="NCBI Taxonomy" id="1742688"/>
    <lineage>
        <taxon>Bacteria</taxon>
        <taxon>Bacillati</taxon>
        <taxon>Actinomycetota</taxon>
        <taxon>Actinomycetes</taxon>
        <taxon>Micromonosporales</taxon>
        <taxon>Micromonosporaceae</taxon>
        <taxon>Hamadaea</taxon>
    </lineage>
</organism>
<sequence>MTLLDFIEIGGSLMILAAFAAAQLGRLDLRSRTYLILNLAGSAVLAVIALDQRSWGFLLLEGTWAIVSGLSLLRGAPAAEH</sequence>
<dbReference type="RefSeq" id="WP_253750298.1">
    <property type="nucleotide sequence ID" value="NZ_JAMZDZ010000001.1"/>
</dbReference>
<keyword evidence="1" id="KW-1133">Transmembrane helix</keyword>
<accession>A0ABV8LYV7</accession>
<dbReference type="Pfam" id="PF26604">
    <property type="entry name" value="CBU_0592"/>
    <property type="match status" value="1"/>
</dbReference>
<dbReference type="Proteomes" id="UP001595816">
    <property type="component" value="Unassembled WGS sequence"/>
</dbReference>
<feature type="transmembrane region" description="Helical" evidence="1">
    <location>
        <begin position="6"/>
        <end position="22"/>
    </location>
</feature>
<evidence type="ECO:0000313" key="4">
    <source>
        <dbReference type="Proteomes" id="UP001595816"/>
    </source>
</evidence>
<feature type="domain" description="CBU-0592-like" evidence="2">
    <location>
        <begin position="5"/>
        <end position="74"/>
    </location>
</feature>
<dbReference type="EMBL" id="JBHSAY010000023">
    <property type="protein sequence ID" value="MFC4135533.1"/>
    <property type="molecule type" value="Genomic_DNA"/>
</dbReference>
<name>A0ABV8LYV7_9ACTN</name>
<dbReference type="InterPro" id="IPR058058">
    <property type="entry name" value="CBU_0592-like"/>
</dbReference>
<evidence type="ECO:0000313" key="3">
    <source>
        <dbReference type="EMBL" id="MFC4135533.1"/>
    </source>
</evidence>
<evidence type="ECO:0000256" key="1">
    <source>
        <dbReference type="SAM" id="Phobius"/>
    </source>
</evidence>
<evidence type="ECO:0000259" key="2">
    <source>
        <dbReference type="Pfam" id="PF26604"/>
    </source>
</evidence>
<comment type="caution">
    <text evidence="3">The sequence shown here is derived from an EMBL/GenBank/DDBJ whole genome shotgun (WGS) entry which is preliminary data.</text>
</comment>
<protein>
    <recommendedName>
        <fullName evidence="2">CBU-0592-like domain-containing protein</fullName>
    </recommendedName>
</protein>
<keyword evidence="4" id="KW-1185">Reference proteome</keyword>
<dbReference type="NCBIfam" id="NF047864">
    <property type="entry name" value="CBU_0592_membra"/>
    <property type="match status" value="1"/>
</dbReference>
<keyword evidence="1" id="KW-0812">Transmembrane</keyword>
<proteinExistence type="predicted"/>
<feature type="transmembrane region" description="Helical" evidence="1">
    <location>
        <begin position="34"/>
        <end position="50"/>
    </location>
</feature>
<keyword evidence="1" id="KW-0472">Membrane</keyword>